<name>A0A7X3IGZ4_9BACL</name>
<dbReference type="Gene3D" id="3.40.50.1240">
    <property type="entry name" value="Phosphoglycerate mutase-like"/>
    <property type="match status" value="1"/>
</dbReference>
<dbReference type="PANTHER" id="PTHR48100:SF1">
    <property type="entry name" value="HISTIDINE PHOSPHATASE FAMILY PROTEIN-RELATED"/>
    <property type="match status" value="1"/>
</dbReference>
<protein>
    <submittedName>
        <fullName evidence="1">Histidine phosphatase family protein</fullName>
    </submittedName>
</protein>
<dbReference type="InterPro" id="IPR029033">
    <property type="entry name" value="His_PPase_superfam"/>
</dbReference>
<dbReference type="EMBL" id="WUBI01000001">
    <property type="protein sequence ID" value="MWV43363.1"/>
    <property type="molecule type" value="Genomic_DNA"/>
</dbReference>
<dbReference type="GO" id="GO:0005737">
    <property type="term" value="C:cytoplasm"/>
    <property type="evidence" value="ECO:0007669"/>
    <property type="project" value="TreeGrafter"/>
</dbReference>
<dbReference type="CDD" id="cd07067">
    <property type="entry name" value="HP_PGM_like"/>
    <property type="match status" value="1"/>
</dbReference>
<keyword evidence="2" id="KW-1185">Reference proteome</keyword>
<dbReference type="PANTHER" id="PTHR48100">
    <property type="entry name" value="BROAD-SPECIFICITY PHOSPHATASE YOR283W-RELATED"/>
    <property type="match status" value="1"/>
</dbReference>
<dbReference type="Pfam" id="PF00300">
    <property type="entry name" value="His_Phos_1"/>
    <property type="match status" value="1"/>
</dbReference>
<accession>A0A7X3IGZ4</accession>
<dbReference type="SMART" id="SM00855">
    <property type="entry name" value="PGAM"/>
    <property type="match status" value="1"/>
</dbReference>
<dbReference type="PIRSF" id="PIRSF000709">
    <property type="entry name" value="6PFK_2-Ptase"/>
    <property type="match status" value="1"/>
</dbReference>
<dbReference type="GO" id="GO:0016791">
    <property type="term" value="F:phosphatase activity"/>
    <property type="evidence" value="ECO:0007669"/>
    <property type="project" value="TreeGrafter"/>
</dbReference>
<evidence type="ECO:0000313" key="1">
    <source>
        <dbReference type="EMBL" id="MWV43363.1"/>
    </source>
</evidence>
<dbReference type="InterPro" id="IPR050275">
    <property type="entry name" value="PGM_Phosphatase"/>
</dbReference>
<comment type="caution">
    <text evidence="1">The sequence shown here is derived from an EMBL/GenBank/DDBJ whole genome shotgun (WGS) entry which is preliminary data.</text>
</comment>
<dbReference type="AlphaFoldDB" id="A0A7X3IGZ4"/>
<evidence type="ECO:0000313" key="2">
    <source>
        <dbReference type="Proteomes" id="UP000460318"/>
    </source>
</evidence>
<reference evidence="1 2" key="1">
    <citation type="submission" date="2019-12" db="EMBL/GenBank/DDBJ databases">
        <title>Paenibacillus sp. nov., an endophytic bacterium isolated from the stem of Dendrobium.</title>
        <authorList>
            <person name="Zhao R."/>
        </authorList>
    </citation>
    <scope>NUCLEOTIDE SEQUENCE [LARGE SCALE GENOMIC DNA]</scope>
    <source>
        <strain evidence="1 2">HJL G12</strain>
    </source>
</reference>
<proteinExistence type="predicted"/>
<dbReference type="RefSeq" id="WP_160496872.1">
    <property type="nucleotide sequence ID" value="NZ_WUBI01000001.1"/>
</dbReference>
<gene>
    <name evidence="1" type="ORF">GRF59_06925</name>
</gene>
<sequence>MKIYLVRHGMDEDGFRGGWSQRGLIDRGVLQSRLLGEYLYNHPEEYGIHTILSSDLARAVETTRELEQILKIETVYSEEWREMNNGILAGMANKEAEEKYPGIYFNTLQMDTPFPGGETPRYFFNRIKNAFDNLCSKLEIQEMQSNVLLVTHGGVINLLYYLLNGHEWTNQSPFFPIDNTSVHTVERKLNKWVITERNITDHL</sequence>
<dbReference type="SUPFAM" id="SSF53254">
    <property type="entry name" value="Phosphoglycerate mutase-like"/>
    <property type="match status" value="1"/>
</dbReference>
<organism evidence="1 2">
    <name type="scientific">Paenibacillus dendrobii</name>
    <dbReference type="NCBI Taxonomy" id="2691084"/>
    <lineage>
        <taxon>Bacteria</taxon>
        <taxon>Bacillati</taxon>
        <taxon>Bacillota</taxon>
        <taxon>Bacilli</taxon>
        <taxon>Bacillales</taxon>
        <taxon>Paenibacillaceae</taxon>
        <taxon>Paenibacillus</taxon>
    </lineage>
</organism>
<dbReference type="InterPro" id="IPR013078">
    <property type="entry name" value="His_Pase_superF_clade-1"/>
</dbReference>
<dbReference type="Proteomes" id="UP000460318">
    <property type="component" value="Unassembled WGS sequence"/>
</dbReference>